<feature type="domain" description="PAC" evidence="9">
    <location>
        <begin position="319"/>
        <end position="370"/>
    </location>
</feature>
<comment type="catalytic activity">
    <reaction evidence="1">
        <text>ATP + protein L-histidine = ADP + protein N-phospho-L-histidine.</text>
        <dbReference type="EC" id="2.7.13.3"/>
    </reaction>
</comment>
<name>A0A538U8T6_UNCEI</name>
<dbReference type="SUPFAM" id="SSF52172">
    <property type="entry name" value="CheY-like"/>
    <property type="match status" value="1"/>
</dbReference>
<dbReference type="PROSITE" id="PS50109">
    <property type="entry name" value="HIS_KIN"/>
    <property type="match status" value="1"/>
</dbReference>
<feature type="domain" description="Histidine kinase" evidence="6">
    <location>
        <begin position="383"/>
        <end position="606"/>
    </location>
</feature>
<dbReference type="InterPro" id="IPR011006">
    <property type="entry name" value="CheY-like_superfamily"/>
</dbReference>
<dbReference type="CDD" id="cd00082">
    <property type="entry name" value="HisKA"/>
    <property type="match status" value="1"/>
</dbReference>
<reference evidence="10 11" key="1">
    <citation type="journal article" date="2019" name="Nat. Microbiol.">
        <title>Mediterranean grassland soil C-N compound turnover is dependent on rainfall and depth, and is mediated by genomically divergent microorganisms.</title>
        <authorList>
            <person name="Diamond S."/>
            <person name="Andeer P.F."/>
            <person name="Li Z."/>
            <person name="Crits-Christoph A."/>
            <person name="Burstein D."/>
            <person name="Anantharaman K."/>
            <person name="Lane K.R."/>
            <person name="Thomas B.C."/>
            <person name="Pan C."/>
            <person name="Northen T.R."/>
            <person name="Banfield J.F."/>
        </authorList>
    </citation>
    <scope>NUCLEOTIDE SEQUENCE [LARGE SCALE GENOMIC DNA]</scope>
    <source>
        <strain evidence="10">WS_10</strain>
    </source>
</reference>
<organism evidence="10 11">
    <name type="scientific">Eiseniibacteriota bacterium</name>
    <dbReference type="NCBI Taxonomy" id="2212470"/>
    <lineage>
        <taxon>Bacteria</taxon>
        <taxon>Candidatus Eiseniibacteriota</taxon>
    </lineage>
</organism>
<protein>
    <recommendedName>
        <fullName evidence="2">histidine kinase</fullName>
        <ecNumber evidence="2">2.7.13.3</ecNumber>
    </recommendedName>
</protein>
<evidence type="ECO:0000256" key="5">
    <source>
        <dbReference type="SAM" id="MobiDB-lite"/>
    </source>
</evidence>
<evidence type="ECO:0000256" key="2">
    <source>
        <dbReference type="ARBA" id="ARBA00012438"/>
    </source>
</evidence>
<dbReference type="SMART" id="SM00387">
    <property type="entry name" value="HATPase_c"/>
    <property type="match status" value="1"/>
</dbReference>
<dbReference type="Pfam" id="PF02518">
    <property type="entry name" value="HATPase_c"/>
    <property type="match status" value="1"/>
</dbReference>
<sequence>MPATSGGSRPSTSSCACSTASARNSRRSSSSRTRRCSSPIRPRPCAGTTRCWPPSARAPPRNRAGPASRAARCAESNVVVHREYRHTRDGADRSLYLSALPIRDPTGKPEEVMVMLQDLSDLEILRTSEARYRLLFERSTRAIVMVDPQTRSILLANPMASRMTGHPPDRLQAMALQDLHPQGEWRLLEPFYAAALAGGALDAQECGIVTQDGVVRLAVVTGTHADLDGREVLMLEFRDVIETRRVEEALRQTEARLRRVVAASPIVLFALDPEGRFTVSEGRGLARLGHESGEVVGQSAFDLYREHPEILAHLRRALAGEEFTATAEVQGLAFETSYAPLRGSNGDMMGVIGVATDVTERRRLSEQLRQAQRMEAIGRLAGGVAHDFNNLLAAMLGHSELMLGRLEAAHPLRRSVEEIQKAAARGAMLTRQLLAFGRKDMITPRVIDMNAVVAGMDGMLRRLIGEDIQFQSVPAPREEPVRADRGQLEQVILNLVVNARDAMPQGGRLTVEVSDMELDEAYVASHPAALAGPYVVLAVTDTGCGMDAETLAHVFEPFFTTKERGKGTGLGLATVYGIVEQSGGQVLAYSEPKVGSSFKVYLPRVASEAIEPEPAPEKAAPRGGTETVLLVEDEDAVRATAKEALESSGYRVLEGRDGVHALEVAQAHDGEIQLLVSDVVMPRMGGGELAQRLVALRPDTRVLFISGYPDDAVVRHGVLEQGTQLLQKPFALAEFVRRVREVLDAPRQKAA</sequence>
<dbReference type="InterPro" id="IPR005467">
    <property type="entry name" value="His_kinase_dom"/>
</dbReference>
<dbReference type="CDD" id="cd00130">
    <property type="entry name" value="PAS"/>
    <property type="match status" value="2"/>
</dbReference>
<evidence type="ECO:0000259" key="7">
    <source>
        <dbReference type="PROSITE" id="PS50110"/>
    </source>
</evidence>
<dbReference type="Pfam" id="PF08448">
    <property type="entry name" value="PAS_4"/>
    <property type="match status" value="2"/>
</dbReference>
<comment type="caution">
    <text evidence="10">The sequence shown here is derived from an EMBL/GenBank/DDBJ whole genome shotgun (WGS) entry which is preliminary data.</text>
</comment>
<feature type="compositionally biased region" description="Low complexity" evidence="5">
    <location>
        <begin position="8"/>
        <end position="46"/>
    </location>
</feature>
<dbReference type="InterPro" id="IPR003661">
    <property type="entry name" value="HisK_dim/P_dom"/>
</dbReference>
<dbReference type="PRINTS" id="PR00344">
    <property type="entry name" value="BCTRLSENSOR"/>
</dbReference>
<evidence type="ECO:0000256" key="4">
    <source>
        <dbReference type="PROSITE-ProRule" id="PRU00169"/>
    </source>
</evidence>
<dbReference type="PROSITE" id="PS50113">
    <property type="entry name" value="PAC"/>
    <property type="match status" value="2"/>
</dbReference>
<evidence type="ECO:0000259" key="9">
    <source>
        <dbReference type="PROSITE" id="PS50113"/>
    </source>
</evidence>
<dbReference type="EMBL" id="VBPA01000067">
    <property type="protein sequence ID" value="TMQ72306.1"/>
    <property type="molecule type" value="Genomic_DNA"/>
</dbReference>
<evidence type="ECO:0000259" key="8">
    <source>
        <dbReference type="PROSITE" id="PS50112"/>
    </source>
</evidence>
<dbReference type="InterPro" id="IPR003594">
    <property type="entry name" value="HATPase_dom"/>
</dbReference>
<dbReference type="PROSITE" id="PS50110">
    <property type="entry name" value="RESPONSE_REGULATORY"/>
    <property type="match status" value="1"/>
</dbReference>
<dbReference type="PANTHER" id="PTHR43065:SF42">
    <property type="entry name" value="TWO-COMPONENT SENSOR PPRA"/>
    <property type="match status" value="1"/>
</dbReference>
<dbReference type="Proteomes" id="UP000319836">
    <property type="component" value="Unassembled WGS sequence"/>
</dbReference>
<dbReference type="SUPFAM" id="SSF55874">
    <property type="entry name" value="ATPase domain of HSP90 chaperone/DNA topoisomerase II/histidine kinase"/>
    <property type="match status" value="1"/>
</dbReference>
<dbReference type="SMART" id="SM00388">
    <property type="entry name" value="HisKA"/>
    <property type="match status" value="1"/>
</dbReference>
<dbReference type="InterPro" id="IPR001789">
    <property type="entry name" value="Sig_transdc_resp-reg_receiver"/>
</dbReference>
<accession>A0A538U8T6</accession>
<dbReference type="SMART" id="SM00091">
    <property type="entry name" value="PAS"/>
    <property type="match status" value="2"/>
</dbReference>
<dbReference type="PANTHER" id="PTHR43065">
    <property type="entry name" value="SENSOR HISTIDINE KINASE"/>
    <property type="match status" value="1"/>
</dbReference>
<dbReference type="GO" id="GO:0000155">
    <property type="term" value="F:phosphorelay sensor kinase activity"/>
    <property type="evidence" value="ECO:0007669"/>
    <property type="project" value="InterPro"/>
</dbReference>
<dbReference type="InterPro" id="IPR004358">
    <property type="entry name" value="Sig_transdc_His_kin-like_C"/>
</dbReference>
<feature type="region of interest" description="Disordered" evidence="5">
    <location>
        <begin position="1"/>
        <end position="70"/>
    </location>
</feature>
<dbReference type="PROSITE" id="PS50112">
    <property type="entry name" value="PAS"/>
    <property type="match status" value="2"/>
</dbReference>
<dbReference type="Pfam" id="PF13188">
    <property type="entry name" value="PAS_8"/>
    <property type="match status" value="1"/>
</dbReference>
<evidence type="ECO:0000256" key="3">
    <source>
        <dbReference type="ARBA" id="ARBA00022553"/>
    </source>
</evidence>
<dbReference type="SUPFAM" id="SSF55785">
    <property type="entry name" value="PYP-like sensor domain (PAS domain)"/>
    <property type="match status" value="2"/>
</dbReference>
<dbReference type="Gene3D" id="3.30.565.10">
    <property type="entry name" value="Histidine kinase-like ATPase, C-terminal domain"/>
    <property type="match status" value="1"/>
</dbReference>
<dbReference type="NCBIfam" id="TIGR00229">
    <property type="entry name" value="sensory_box"/>
    <property type="match status" value="2"/>
</dbReference>
<dbReference type="SMART" id="SM00448">
    <property type="entry name" value="REC"/>
    <property type="match status" value="1"/>
</dbReference>
<dbReference type="InterPro" id="IPR000014">
    <property type="entry name" value="PAS"/>
</dbReference>
<dbReference type="Gene3D" id="3.30.450.20">
    <property type="entry name" value="PAS domain"/>
    <property type="match status" value="2"/>
</dbReference>
<keyword evidence="3 4" id="KW-0597">Phosphoprotein</keyword>
<feature type="modified residue" description="4-aspartylphosphate" evidence="4">
    <location>
        <position position="678"/>
    </location>
</feature>
<dbReference type="InterPro" id="IPR036097">
    <property type="entry name" value="HisK_dim/P_sf"/>
</dbReference>
<feature type="domain" description="PAS" evidence="8">
    <location>
        <begin position="128"/>
        <end position="199"/>
    </location>
</feature>
<proteinExistence type="predicted"/>
<evidence type="ECO:0000256" key="1">
    <source>
        <dbReference type="ARBA" id="ARBA00000085"/>
    </source>
</evidence>
<dbReference type="InterPro" id="IPR013656">
    <property type="entry name" value="PAS_4"/>
</dbReference>
<feature type="domain" description="Response regulatory" evidence="7">
    <location>
        <begin position="627"/>
        <end position="743"/>
    </location>
</feature>
<gene>
    <name evidence="10" type="ORF">E6K80_03175</name>
</gene>
<dbReference type="EC" id="2.7.13.3" evidence="2"/>
<feature type="domain" description="PAS" evidence="8">
    <location>
        <begin position="253"/>
        <end position="318"/>
    </location>
</feature>
<evidence type="ECO:0000259" key="6">
    <source>
        <dbReference type="PROSITE" id="PS50109"/>
    </source>
</evidence>
<dbReference type="InterPro" id="IPR000700">
    <property type="entry name" value="PAS-assoc_C"/>
</dbReference>
<dbReference type="Pfam" id="PF00072">
    <property type="entry name" value="Response_reg"/>
    <property type="match status" value="1"/>
</dbReference>
<evidence type="ECO:0000313" key="11">
    <source>
        <dbReference type="Proteomes" id="UP000319836"/>
    </source>
</evidence>
<dbReference type="AlphaFoldDB" id="A0A538U8T6"/>
<dbReference type="Pfam" id="PF00512">
    <property type="entry name" value="HisKA"/>
    <property type="match status" value="1"/>
</dbReference>
<dbReference type="InterPro" id="IPR036890">
    <property type="entry name" value="HATPase_C_sf"/>
</dbReference>
<dbReference type="Gene3D" id="1.10.287.130">
    <property type="match status" value="1"/>
</dbReference>
<dbReference type="InterPro" id="IPR035965">
    <property type="entry name" value="PAS-like_dom_sf"/>
</dbReference>
<feature type="domain" description="PAC" evidence="9">
    <location>
        <begin position="74"/>
        <end position="131"/>
    </location>
</feature>
<dbReference type="Gene3D" id="3.40.50.2300">
    <property type="match status" value="1"/>
</dbReference>
<dbReference type="SUPFAM" id="SSF47384">
    <property type="entry name" value="Homodimeric domain of signal transducing histidine kinase"/>
    <property type="match status" value="1"/>
</dbReference>
<feature type="compositionally biased region" description="Low complexity" evidence="5">
    <location>
        <begin position="53"/>
        <end position="70"/>
    </location>
</feature>
<evidence type="ECO:0000313" key="10">
    <source>
        <dbReference type="EMBL" id="TMQ72306.1"/>
    </source>
</evidence>